<dbReference type="Pfam" id="PF01544">
    <property type="entry name" value="CorA"/>
    <property type="match status" value="1"/>
</dbReference>
<sequence>MIEFIKITNTRDLITVPTEVKANWIHLEKPSFEEITNLSNKYNFPLDYLTAVLDNQEISRFESSKENSLDTPVLMLLQYPKQIVSPSGFAQFEALPFSIIMTKDMIITSCNDHLDFISALENSRKFDATLPNPERVAIQLSWYFSDLFNTHIKSIKFETERLESEIQSSTENKQLFELMDMQKSLVYFNAALEQNLSVFQKVHDANWLMKTPQSQTALFDIMIENKQAIASGKIQSELLSQLGAMFSAIVGNNMNIVMKVLTVITISLTIPTLIGGIYGMNVALPFQNEGNAFWWIMFLTFFLILLTVWLLKKNKFF</sequence>
<dbReference type="CDD" id="cd12827">
    <property type="entry name" value="EcCorA_ZntB-like_u2"/>
    <property type="match status" value="1"/>
</dbReference>
<name>A0A6G8AKK3_9ENTE</name>
<evidence type="ECO:0000256" key="3">
    <source>
        <dbReference type="ARBA" id="ARBA00022692"/>
    </source>
</evidence>
<evidence type="ECO:0000313" key="8">
    <source>
        <dbReference type="Proteomes" id="UP000500890"/>
    </source>
</evidence>
<gene>
    <name evidence="7" type="ORF">G7081_00035</name>
</gene>
<dbReference type="GO" id="GO:0046873">
    <property type="term" value="F:metal ion transmembrane transporter activity"/>
    <property type="evidence" value="ECO:0007669"/>
    <property type="project" value="InterPro"/>
</dbReference>
<dbReference type="PANTHER" id="PTHR47891">
    <property type="entry name" value="TRANSPORTER-RELATED"/>
    <property type="match status" value="1"/>
</dbReference>
<dbReference type="Gene3D" id="1.20.58.340">
    <property type="entry name" value="Magnesium transport protein CorA, transmembrane region"/>
    <property type="match status" value="2"/>
</dbReference>
<proteinExistence type="inferred from homology"/>
<evidence type="ECO:0000256" key="1">
    <source>
        <dbReference type="ARBA" id="ARBA00004141"/>
    </source>
</evidence>
<dbReference type="InterPro" id="IPR002523">
    <property type="entry name" value="MgTranspt_CorA/ZnTranspt_ZntB"/>
</dbReference>
<dbReference type="PANTHER" id="PTHR47891:SF2">
    <property type="entry name" value="MAGNESIUM AND COBALT TRANSPORTER"/>
    <property type="match status" value="1"/>
</dbReference>
<dbReference type="RefSeq" id="WP_166006232.1">
    <property type="nucleotide sequence ID" value="NZ_CP049886.1"/>
</dbReference>
<dbReference type="AlphaFoldDB" id="A0A6G8AKK3"/>
<feature type="transmembrane region" description="Helical" evidence="6">
    <location>
        <begin position="260"/>
        <end position="280"/>
    </location>
</feature>
<evidence type="ECO:0000256" key="2">
    <source>
        <dbReference type="ARBA" id="ARBA00009765"/>
    </source>
</evidence>
<evidence type="ECO:0000256" key="4">
    <source>
        <dbReference type="ARBA" id="ARBA00022989"/>
    </source>
</evidence>
<evidence type="ECO:0000313" key="7">
    <source>
        <dbReference type="EMBL" id="QIL45588.1"/>
    </source>
</evidence>
<feature type="transmembrane region" description="Helical" evidence="6">
    <location>
        <begin position="292"/>
        <end position="311"/>
    </location>
</feature>
<dbReference type="GO" id="GO:0016020">
    <property type="term" value="C:membrane"/>
    <property type="evidence" value="ECO:0007669"/>
    <property type="project" value="UniProtKB-SubCell"/>
</dbReference>
<keyword evidence="4 6" id="KW-1133">Transmembrane helix</keyword>
<dbReference type="SUPFAM" id="SSF143865">
    <property type="entry name" value="CorA soluble domain-like"/>
    <property type="match status" value="1"/>
</dbReference>
<organism evidence="7 8">
    <name type="scientific">Vagococcus coleopterorum</name>
    <dbReference type="NCBI Taxonomy" id="2714946"/>
    <lineage>
        <taxon>Bacteria</taxon>
        <taxon>Bacillati</taxon>
        <taxon>Bacillota</taxon>
        <taxon>Bacilli</taxon>
        <taxon>Lactobacillales</taxon>
        <taxon>Enterococcaceae</taxon>
        <taxon>Vagococcus</taxon>
    </lineage>
</organism>
<dbReference type="Proteomes" id="UP000500890">
    <property type="component" value="Chromosome"/>
</dbReference>
<accession>A0A6G8AKK3</accession>
<keyword evidence="8" id="KW-1185">Reference proteome</keyword>
<dbReference type="SUPFAM" id="SSF144083">
    <property type="entry name" value="Magnesium transport protein CorA, transmembrane region"/>
    <property type="match status" value="1"/>
</dbReference>
<protein>
    <submittedName>
        <fullName evidence="7">Magnesium transporter CorA family protein</fullName>
    </submittedName>
</protein>
<reference evidence="7 8" key="1">
    <citation type="submission" date="2020-03" db="EMBL/GenBank/DDBJ databases">
        <title>Vagococcus sp. nov., isolated from beetles.</title>
        <authorList>
            <person name="Hyun D.-W."/>
            <person name="Bae J.-W."/>
        </authorList>
    </citation>
    <scope>NUCLEOTIDE SEQUENCE [LARGE SCALE GENOMIC DNA]</scope>
    <source>
        <strain evidence="7 8">HDW17A</strain>
    </source>
</reference>
<dbReference type="Gene3D" id="3.30.460.20">
    <property type="entry name" value="CorA soluble domain-like"/>
    <property type="match status" value="1"/>
</dbReference>
<dbReference type="EMBL" id="CP049886">
    <property type="protein sequence ID" value="QIL45588.1"/>
    <property type="molecule type" value="Genomic_DNA"/>
</dbReference>
<dbReference type="InterPro" id="IPR045863">
    <property type="entry name" value="CorA_TM1_TM2"/>
</dbReference>
<dbReference type="InterPro" id="IPR045861">
    <property type="entry name" value="CorA_cytoplasmic_dom"/>
</dbReference>
<keyword evidence="3 6" id="KW-0812">Transmembrane</keyword>
<comment type="similarity">
    <text evidence="2">Belongs to the CorA metal ion transporter (MIT) (TC 1.A.35) family.</text>
</comment>
<evidence type="ECO:0000256" key="6">
    <source>
        <dbReference type="SAM" id="Phobius"/>
    </source>
</evidence>
<dbReference type="InterPro" id="IPR047199">
    <property type="entry name" value="CorA-like"/>
</dbReference>
<dbReference type="KEGG" id="vah:G7081_00035"/>
<comment type="subcellular location">
    <subcellularLocation>
        <location evidence="1">Membrane</location>
        <topology evidence="1">Multi-pass membrane protein</topology>
    </subcellularLocation>
</comment>
<evidence type="ECO:0000256" key="5">
    <source>
        <dbReference type="ARBA" id="ARBA00023136"/>
    </source>
</evidence>
<keyword evidence="5 6" id="KW-0472">Membrane</keyword>